<feature type="transmembrane region" description="Helical" evidence="2">
    <location>
        <begin position="140"/>
        <end position="164"/>
    </location>
</feature>
<organism evidence="3 4">
    <name type="scientific">Sanguibacter keddieii (strain ATCC 51767 / DSM 10542 / NCFB 3025 / ST-74)</name>
    <dbReference type="NCBI Taxonomy" id="446469"/>
    <lineage>
        <taxon>Bacteria</taxon>
        <taxon>Bacillati</taxon>
        <taxon>Actinomycetota</taxon>
        <taxon>Actinomycetes</taxon>
        <taxon>Micrococcales</taxon>
        <taxon>Sanguibacteraceae</taxon>
        <taxon>Sanguibacter</taxon>
    </lineage>
</organism>
<dbReference type="InterPro" id="IPR052529">
    <property type="entry name" value="Bact_Transport_Assoc"/>
</dbReference>
<evidence type="ECO:0000256" key="1">
    <source>
        <dbReference type="SAM" id="MobiDB-lite"/>
    </source>
</evidence>
<reference evidence="3 4" key="1">
    <citation type="journal article" date="2009" name="Stand. Genomic Sci.">
        <title>Complete genome sequence of Sanguibacter keddieii type strain (ST-74).</title>
        <authorList>
            <person name="Ivanova N."/>
            <person name="Sikorski J."/>
            <person name="Sims D."/>
            <person name="Brettin T."/>
            <person name="Detter J.C."/>
            <person name="Han C."/>
            <person name="Lapidus A."/>
            <person name="Copeland A."/>
            <person name="Glavina Del Rio T."/>
            <person name="Nolan M."/>
            <person name="Chen F."/>
            <person name="Lucas S."/>
            <person name="Tice H."/>
            <person name="Cheng J.F."/>
            <person name="Bruce D."/>
            <person name="Goodwin L."/>
            <person name="Pitluck S."/>
            <person name="Pati A."/>
            <person name="Mavromatis K."/>
            <person name="Chen A."/>
            <person name="Palaniappan K."/>
            <person name="D'haeseleer P."/>
            <person name="Chain P."/>
            <person name="Bristow J."/>
            <person name="Eisen J.A."/>
            <person name="Markowitz V."/>
            <person name="Hugenholtz P."/>
            <person name="Goker M."/>
            <person name="Pukall R."/>
            <person name="Klenk H.P."/>
            <person name="Kyrpides N.C."/>
        </authorList>
    </citation>
    <scope>NUCLEOTIDE SEQUENCE [LARGE SCALE GENOMIC DNA]</scope>
    <source>
        <strain evidence="4">ATCC 51767 / DSM 10542 / NCFB 3025 / ST-74</strain>
    </source>
</reference>
<proteinExistence type="predicted"/>
<feature type="transmembrane region" description="Helical" evidence="2">
    <location>
        <begin position="62"/>
        <end position="79"/>
    </location>
</feature>
<accession>D1BB72</accession>
<keyword evidence="2" id="KW-0812">Transmembrane</keyword>
<sequence>MVTAHTIPFGEPVSWDPTTWGALVQGRSSILFAVLAGVSVALMTGGTAGVFGDRLREARTRLLVRAVLIFALGTALTIISSQIAIVLQVYAVLLVAVLPLLRWSVRRLLVLACILAVVSPVVNVYGAYGIDVWGGQHGEVAALFVGGVYPAVVWLTFTVVGLLVGRLDLSSVWVAARLLLVGVLLAVVGYAAGWATDGGAGGRRSFRAGSSPSGATGSGESKEVGFRLGTEPPDAGPPGTPVQGEDVDLSGRSCLRTPDDTIRCGALGDETPFGEAEWERPGLEELLGAAPHSATTFEVLGSGGFALAVLALCLLAPRGLRAVLYPVRAVGTVPLTLYVAHVVFFEVVGDRLGDHDREMFLAQAVVALAFASLWSRWRGQGPVEQLIATVARRTAETAPADRPAAQPGRPVG</sequence>
<dbReference type="AlphaFoldDB" id="D1BB72"/>
<dbReference type="Proteomes" id="UP000000322">
    <property type="component" value="Chromosome"/>
</dbReference>
<dbReference type="HOGENOM" id="CLU_036065_1_0_11"/>
<keyword evidence="2" id="KW-1133">Transmembrane helix</keyword>
<feature type="transmembrane region" description="Helical" evidence="2">
    <location>
        <begin position="299"/>
        <end position="317"/>
    </location>
</feature>
<dbReference type="EMBL" id="CP001819">
    <property type="protein sequence ID" value="ACZ20638.1"/>
    <property type="molecule type" value="Genomic_DNA"/>
</dbReference>
<dbReference type="eggNOG" id="COG3503">
    <property type="taxonomic scope" value="Bacteria"/>
</dbReference>
<keyword evidence="2" id="KW-0472">Membrane</keyword>
<feature type="compositionally biased region" description="Low complexity" evidence="1">
    <location>
        <begin position="207"/>
        <end position="219"/>
    </location>
</feature>
<feature type="transmembrane region" description="Helical" evidence="2">
    <location>
        <begin position="329"/>
        <end position="348"/>
    </location>
</feature>
<dbReference type="KEGG" id="ske:Sked_06780"/>
<feature type="region of interest" description="Disordered" evidence="1">
    <location>
        <begin position="203"/>
        <end position="250"/>
    </location>
</feature>
<dbReference type="PANTHER" id="PTHR30590">
    <property type="entry name" value="INNER MEMBRANE PROTEIN"/>
    <property type="match status" value="1"/>
</dbReference>
<dbReference type="PANTHER" id="PTHR30590:SF3">
    <property type="entry name" value="HYPOTHETICAL MEMBRANE SPANNING PROTEIN"/>
    <property type="match status" value="1"/>
</dbReference>
<feature type="transmembrane region" description="Helical" evidence="2">
    <location>
        <begin position="176"/>
        <end position="195"/>
    </location>
</feature>
<evidence type="ECO:0000313" key="3">
    <source>
        <dbReference type="EMBL" id="ACZ20638.1"/>
    </source>
</evidence>
<keyword evidence="4" id="KW-1185">Reference proteome</keyword>
<feature type="transmembrane region" description="Helical" evidence="2">
    <location>
        <begin position="360"/>
        <end position="377"/>
    </location>
</feature>
<protein>
    <recommendedName>
        <fullName evidence="5">Heparan-alpha-glucosaminide N-acetyltransferase catalytic domain-containing protein</fullName>
    </recommendedName>
</protein>
<feature type="transmembrane region" description="Helical" evidence="2">
    <location>
        <begin position="108"/>
        <end position="128"/>
    </location>
</feature>
<evidence type="ECO:0000313" key="4">
    <source>
        <dbReference type="Proteomes" id="UP000000322"/>
    </source>
</evidence>
<feature type="transmembrane region" description="Helical" evidence="2">
    <location>
        <begin position="30"/>
        <end position="50"/>
    </location>
</feature>
<dbReference type="STRING" id="446469.Sked_06780"/>
<name>D1BB72_SANKS</name>
<evidence type="ECO:0000256" key="2">
    <source>
        <dbReference type="SAM" id="Phobius"/>
    </source>
</evidence>
<feature type="transmembrane region" description="Helical" evidence="2">
    <location>
        <begin position="85"/>
        <end position="101"/>
    </location>
</feature>
<evidence type="ECO:0008006" key="5">
    <source>
        <dbReference type="Google" id="ProtNLM"/>
    </source>
</evidence>
<gene>
    <name evidence="3" type="ordered locus">Sked_06780</name>
</gene>